<dbReference type="InterPro" id="IPR000313">
    <property type="entry name" value="PWWP_dom"/>
</dbReference>
<dbReference type="GO" id="GO:0010369">
    <property type="term" value="C:chromocenter"/>
    <property type="evidence" value="ECO:0007669"/>
    <property type="project" value="TreeGrafter"/>
</dbReference>
<dbReference type="GO" id="GO:0005634">
    <property type="term" value="C:nucleus"/>
    <property type="evidence" value="ECO:0007669"/>
    <property type="project" value="TreeGrafter"/>
</dbReference>
<accession>A0A2S2QW90</accession>
<protein>
    <submittedName>
        <fullName evidence="3 5 6">PWWP domain-containing protein 2A</fullName>
    </submittedName>
</protein>
<dbReference type="RefSeq" id="XP_025415405.1">
    <property type="nucleotide sequence ID" value="XM_025559620.1"/>
</dbReference>
<dbReference type="PROSITE" id="PS50812">
    <property type="entry name" value="PWWP"/>
    <property type="match status" value="1"/>
</dbReference>
<dbReference type="Pfam" id="PF00855">
    <property type="entry name" value="PWWP"/>
    <property type="match status" value="1"/>
</dbReference>
<evidence type="ECO:0000259" key="2">
    <source>
        <dbReference type="PROSITE" id="PS50812"/>
    </source>
</evidence>
<feature type="domain" description="PWWP" evidence="2">
    <location>
        <begin position="393"/>
        <end position="450"/>
    </location>
</feature>
<feature type="compositionally biased region" description="Basic residues" evidence="1">
    <location>
        <begin position="290"/>
        <end position="312"/>
    </location>
</feature>
<dbReference type="CDD" id="cd20140">
    <property type="entry name" value="PWWP_PWWP2"/>
    <property type="match status" value="1"/>
</dbReference>
<evidence type="ECO:0000313" key="8">
    <source>
        <dbReference type="RefSeq" id="XP_025415405.1"/>
    </source>
</evidence>
<feature type="region of interest" description="Disordered" evidence="1">
    <location>
        <begin position="338"/>
        <end position="364"/>
    </location>
</feature>
<evidence type="ECO:0000313" key="6">
    <source>
        <dbReference type="RefSeq" id="XP_025415403.1"/>
    </source>
</evidence>
<dbReference type="GO" id="GO:0003682">
    <property type="term" value="F:chromatin binding"/>
    <property type="evidence" value="ECO:0007669"/>
    <property type="project" value="TreeGrafter"/>
</dbReference>
<gene>
    <name evidence="3" type="primary">PWWP2A</name>
    <name evidence="5 6 7 8" type="synonym">LOC112687076</name>
    <name evidence="3" type="ORF">g.138148</name>
</gene>
<dbReference type="PANTHER" id="PTHR16112:SF22">
    <property type="entry name" value="PWWP DOMAIN-CONTAINING 2B"/>
    <property type="match status" value="1"/>
</dbReference>
<evidence type="ECO:0000313" key="3">
    <source>
        <dbReference type="EMBL" id="MBY81974.1"/>
    </source>
</evidence>
<feature type="region of interest" description="Disordered" evidence="1">
    <location>
        <begin position="264"/>
        <end position="325"/>
    </location>
</feature>
<evidence type="ECO:0000256" key="1">
    <source>
        <dbReference type="SAM" id="MobiDB-lite"/>
    </source>
</evidence>
<dbReference type="EMBL" id="GGMS01012771">
    <property type="protein sequence ID" value="MBY81974.1"/>
    <property type="molecule type" value="Transcribed_RNA"/>
</dbReference>
<dbReference type="OrthoDB" id="5964980at2759"/>
<dbReference type="PANTHER" id="PTHR16112">
    <property type="entry name" value="METHYL-CPG BINDING PROTEIN, DROSOPHILA"/>
    <property type="match status" value="1"/>
</dbReference>
<dbReference type="Gene3D" id="2.30.30.140">
    <property type="match status" value="1"/>
</dbReference>
<organism evidence="3">
    <name type="scientific">Sipha flava</name>
    <name type="common">yellow sugarcane aphid</name>
    <dbReference type="NCBI Taxonomy" id="143950"/>
    <lineage>
        <taxon>Eukaryota</taxon>
        <taxon>Metazoa</taxon>
        <taxon>Ecdysozoa</taxon>
        <taxon>Arthropoda</taxon>
        <taxon>Hexapoda</taxon>
        <taxon>Insecta</taxon>
        <taxon>Pterygota</taxon>
        <taxon>Neoptera</taxon>
        <taxon>Paraneoptera</taxon>
        <taxon>Hemiptera</taxon>
        <taxon>Sternorrhyncha</taxon>
        <taxon>Aphidomorpha</taxon>
        <taxon>Aphidoidea</taxon>
        <taxon>Aphididae</taxon>
        <taxon>Sipha</taxon>
    </lineage>
</organism>
<dbReference type="RefSeq" id="XP_025415404.1">
    <property type="nucleotide sequence ID" value="XM_025559619.1"/>
</dbReference>
<dbReference type="Proteomes" id="UP000694846">
    <property type="component" value="Unplaced"/>
</dbReference>
<proteinExistence type="predicted"/>
<dbReference type="RefSeq" id="XP_025415403.1">
    <property type="nucleotide sequence ID" value="XM_025559618.1"/>
</dbReference>
<name>A0A2S2QW90_9HEMI</name>
<reference evidence="5 6" key="2">
    <citation type="submission" date="2025-04" db="UniProtKB">
        <authorList>
            <consortium name="RefSeq"/>
        </authorList>
    </citation>
    <scope>IDENTIFICATION</scope>
    <source>
        <tissue evidence="5 6">Whole body</tissue>
    </source>
</reference>
<reference evidence="3" key="1">
    <citation type="submission" date="2018-04" db="EMBL/GenBank/DDBJ databases">
        <title>Transcriptome assembly of Sipha flava.</title>
        <authorList>
            <person name="Scully E.D."/>
            <person name="Geib S.M."/>
            <person name="Palmer N.A."/>
            <person name="Koch K."/>
            <person name="Bradshaw J."/>
            <person name="Heng-Moss T."/>
            <person name="Sarath G."/>
        </authorList>
    </citation>
    <scope>NUCLEOTIDE SEQUENCE</scope>
</reference>
<dbReference type="RefSeq" id="XP_025415402.1">
    <property type="nucleotide sequence ID" value="XM_025559617.1"/>
</dbReference>
<keyword evidence="4" id="KW-1185">Reference proteome</keyword>
<feature type="compositionally biased region" description="Polar residues" evidence="1">
    <location>
        <begin position="341"/>
        <end position="353"/>
    </location>
</feature>
<evidence type="ECO:0000313" key="5">
    <source>
        <dbReference type="RefSeq" id="XP_025415402.1"/>
    </source>
</evidence>
<dbReference type="SUPFAM" id="SSF63748">
    <property type="entry name" value="Tudor/PWWP/MBT"/>
    <property type="match status" value="1"/>
</dbReference>
<sequence length="487" mass="55391">MDTNIGVLKNAVIEVVVENVTPDMIVVSYTATNGSVYQGILLNNVKRRFPCGSVPLMNHALSPRNLKTESDNDVLYAVSQRFTYFQNTPNTFKKIPSKTKKVRKPMTVRLRPRQVLCSKCKSICTENSDNVENSKDLIKNGNSSIQENNGQKRLLRSHGPVPDFPSKPSETVSEVKSMCRTLLPKLVKLKSRDITEALNNFTTFTELDEWVDNKKDCEDNCDIEDNDDEKMVLRKKPSIGSMEDLWDESAFEETKKTPIIKITFGSQGEGTVMEIPSRQADGESEPDRLLRKRAKRRRQDGEKRKKHKKRHKEHEGDLNMDNFSVNLNHYNSTEDYHVTKETNSSKSINNLNGEHSDDDIESNSSPELVMVPQTESSDSNSYFVLKTGKILHEGDVVWGKVKGFPWWPAKVSNFTTSNGEEHGSFVNVTWFGSSTSSFLNCDQINPFLDFYKSRFNKHKKTSSYKEAIKQAMAEAKQQQNTINHNTS</sequence>
<dbReference type="AlphaFoldDB" id="A0A2S2QW90"/>
<evidence type="ECO:0000313" key="7">
    <source>
        <dbReference type="RefSeq" id="XP_025415404.1"/>
    </source>
</evidence>
<dbReference type="SMART" id="SM00293">
    <property type="entry name" value="PWWP"/>
    <property type="match status" value="1"/>
</dbReference>
<evidence type="ECO:0000313" key="4">
    <source>
        <dbReference type="Proteomes" id="UP000694846"/>
    </source>
</evidence>